<proteinExistence type="predicted"/>
<protein>
    <submittedName>
        <fullName evidence="1">C31G5.21 protein</fullName>
    </submittedName>
</protein>
<dbReference type="Proteomes" id="UP000886501">
    <property type="component" value="Unassembled WGS sequence"/>
</dbReference>
<evidence type="ECO:0000313" key="2">
    <source>
        <dbReference type="Proteomes" id="UP000886501"/>
    </source>
</evidence>
<gene>
    <name evidence="1" type="ORF">BDM02DRAFT_3182044</name>
</gene>
<evidence type="ECO:0000313" key="1">
    <source>
        <dbReference type="EMBL" id="KAF9654217.1"/>
    </source>
</evidence>
<organism evidence="1 2">
    <name type="scientific">Thelephora ganbajun</name>
    <name type="common">Ganba fungus</name>
    <dbReference type="NCBI Taxonomy" id="370292"/>
    <lineage>
        <taxon>Eukaryota</taxon>
        <taxon>Fungi</taxon>
        <taxon>Dikarya</taxon>
        <taxon>Basidiomycota</taxon>
        <taxon>Agaricomycotina</taxon>
        <taxon>Agaricomycetes</taxon>
        <taxon>Thelephorales</taxon>
        <taxon>Thelephoraceae</taxon>
        <taxon>Thelephora</taxon>
    </lineage>
</organism>
<comment type="caution">
    <text evidence="1">The sequence shown here is derived from an EMBL/GenBank/DDBJ whole genome shotgun (WGS) entry which is preliminary data.</text>
</comment>
<dbReference type="EMBL" id="MU117961">
    <property type="protein sequence ID" value="KAF9654217.1"/>
    <property type="molecule type" value="Genomic_DNA"/>
</dbReference>
<reference evidence="1" key="1">
    <citation type="submission" date="2019-10" db="EMBL/GenBank/DDBJ databases">
        <authorList>
            <consortium name="DOE Joint Genome Institute"/>
            <person name="Kuo A."/>
            <person name="Miyauchi S."/>
            <person name="Kiss E."/>
            <person name="Drula E."/>
            <person name="Kohler A."/>
            <person name="Sanchez-Garcia M."/>
            <person name="Andreopoulos B."/>
            <person name="Barry K.W."/>
            <person name="Bonito G."/>
            <person name="Buee M."/>
            <person name="Carver A."/>
            <person name="Chen C."/>
            <person name="Cichocki N."/>
            <person name="Clum A."/>
            <person name="Culley D."/>
            <person name="Crous P.W."/>
            <person name="Fauchery L."/>
            <person name="Girlanda M."/>
            <person name="Hayes R."/>
            <person name="Keri Z."/>
            <person name="Labutti K."/>
            <person name="Lipzen A."/>
            <person name="Lombard V."/>
            <person name="Magnuson J."/>
            <person name="Maillard F."/>
            <person name="Morin E."/>
            <person name="Murat C."/>
            <person name="Nolan M."/>
            <person name="Ohm R."/>
            <person name="Pangilinan J."/>
            <person name="Pereira M."/>
            <person name="Perotto S."/>
            <person name="Peter M."/>
            <person name="Riley R."/>
            <person name="Sitrit Y."/>
            <person name="Stielow B."/>
            <person name="Szollosi G."/>
            <person name="Zifcakova L."/>
            <person name="Stursova M."/>
            <person name="Spatafora J.W."/>
            <person name="Tedersoo L."/>
            <person name="Vaario L.-M."/>
            <person name="Yamada A."/>
            <person name="Yan M."/>
            <person name="Wang P."/>
            <person name="Xu J."/>
            <person name="Bruns T."/>
            <person name="Baldrian P."/>
            <person name="Vilgalys R."/>
            <person name="Henrissat B."/>
            <person name="Grigoriev I.V."/>
            <person name="Hibbett D."/>
            <person name="Nagy L.G."/>
            <person name="Martin F.M."/>
        </authorList>
    </citation>
    <scope>NUCLEOTIDE SEQUENCE</scope>
    <source>
        <strain evidence="1">P2</strain>
    </source>
</reference>
<reference evidence="1" key="2">
    <citation type="journal article" date="2020" name="Nat. Commun.">
        <title>Large-scale genome sequencing of mycorrhizal fungi provides insights into the early evolution of symbiotic traits.</title>
        <authorList>
            <person name="Miyauchi S."/>
            <person name="Kiss E."/>
            <person name="Kuo A."/>
            <person name="Drula E."/>
            <person name="Kohler A."/>
            <person name="Sanchez-Garcia M."/>
            <person name="Morin E."/>
            <person name="Andreopoulos B."/>
            <person name="Barry K.W."/>
            <person name="Bonito G."/>
            <person name="Buee M."/>
            <person name="Carver A."/>
            <person name="Chen C."/>
            <person name="Cichocki N."/>
            <person name="Clum A."/>
            <person name="Culley D."/>
            <person name="Crous P.W."/>
            <person name="Fauchery L."/>
            <person name="Girlanda M."/>
            <person name="Hayes R.D."/>
            <person name="Keri Z."/>
            <person name="LaButti K."/>
            <person name="Lipzen A."/>
            <person name="Lombard V."/>
            <person name="Magnuson J."/>
            <person name="Maillard F."/>
            <person name="Murat C."/>
            <person name="Nolan M."/>
            <person name="Ohm R.A."/>
            <person name="Pangilinan J."/>
            <person name="Pereira M.F."/>
            <person name="Perotto S."/>
            <person name="Peter M."/>
            <person name="Pfister S."/>
            <person name="Riley R."/>
            <person name="Sitrit Y."/>
            <person name="Stielow J.B."/>
            <person name="Szollosi G."/>
            <person name="Zifcakova L."/>
            <person name="Stursova M."/>
            <person name="Spatafora J.W."/>
            <person name="Tedersoo L."/>
            <person name="Vaario L.M."/>
            <person name="Yamada A."/>
            <person name="Yan M."/>
            <person name="Wang P."/>
            <person name="Xu J."/>
            <person name="Bruns T."/>
            <person name="Baldrian P."/>
            <person name="Vilgalys R."/>
            <person name="Dunand C."/>
            <person name="Henrissat B."/>
            <person name="Grigoriev I.V."/>
            <person name="Hibbett D."/>
            <person name="Nagy L.G."/>
            <person name="Martin F.M."/>
        </authorList>
    </citation>
    <scope>NUCLEOTIDE SEQUENCE</scope>
    <source>
        <strain evidence="1">P2</strain>
    </source>
</reference>
<sequence length="131" mass="14554">MSDYGHRPGGSLKLKGGVADGGIKKKKKKSSKSQDKEKNAEHEIKDPVEEPERIRSDSPAGSSGRNSPAASGSRPDRKTQAEKRFEEVQRKRLLDKVARQAHMTHKDRVHEFNTKLEALSEHHDIPKVGPG</sequence>
<keyword evidence="2" id="KW-1185">Reference proteome</keyword>
<accession>A0ACB6ZXE9</accession>
<name>A0ACB6ZXE9_THEGA</name>